<feature type="binding site" evidence="12">
    <location>
        <position position="11"/>
    </location>
    <ligand>
        <name>a divalent metal cation</name>
        <dbReference type="ChEBI" id="CHEBI:60240"/>
    </ligand>
</feature>
<keyword evidence="8 12" id="KW-0479">Metal-binding</keyword>
<dbReference type="Gene3D" id="3.30.420.10">
    <property type="entry name" value="Ribonuclease H-like superfamily/Ribonuclease H"/>
    <property type="match status" value="1"/>
</dbReference>
<evidence type="ECO:0000256" key="2">
    <source>
        <dbReference type="ARBA" id="ARBA00001946"/>
    </source>
</evidence>
<dbReference type="GO" id="GO:0005737">
    <property type="term" value="C:cytoplasm"/>
    <property type="evidence" value="ECO:0007669"/>
    <property type="project" value="UniProtKB-SubCell"/>
</dbReference>
<dbReference type="CDD" id="cd07182">
    <property type="entry name" value="RNase_HII_bacteria_HII_like"/>
    <property type="match status" value="1"/>
</dbReference>
<dbReference type="GO" id="GO:0003723">
    <property type="term" value="F:RNA binding"/>
    <property type="evidence" value="ECO:0007669"/>
    <property type="project" value="UniProtKB-UniRule"/>
</dbReference>
<evidence type="ECO:0000256" key="6">
    <source>
        <dbReference type="ARBA" id="ARBA00022490"/>
    </source>
</evidence>
<comment type="subcellular location">
    <subcellularLocation>
        <location evidence="4">Cytoplasm</location>
    </subcellularLocation>
</comment>
<keyword evidence="7 12" id="KW-0540">Nuclease</keyword>
<dbReference type="Pfam" id="PF01351">
    <property type="entry name" value="RNase_HII"/>
    <property type="match status" value="2"/>
</dbReference>
<keyword evidence="9 12" id="KW-0255">Endonuclease</keyword>
<name>A0A1F7YNR9_9BACT</name>
<dbReference type="EC" id="3.1.26.4" evidence="13"/>
<dbReference type="InterPro" id="IPR001352">
    <property type="entry name" value="RNase_HII/HIII"/>
</dbReference>
<proteinExistence type="inferred from homology"/>
<evidence type="ECO:0000313" key="16">
    <source>
        <dbReference type="Proteomes" id="UP000177263"/>
    </source>
</evidence>
<reference evidence="15 16" key="1">
    <citation type="journal article" date="2016" name="Nat. Commun.">
        <title>Thousands of microbial genomes shed light on interconnected biogeochemical processes in an aquifer system.</title>
        <authorList>
            <person name="Anantharaman K."/>
            <person name="Brown C.T."/>
            <person name="Hug L.A."/>
            <person name="Sharon I."/>
            <person name="Castelle C.J."/>
            <person name="Probst A.J."/>
            <person name="Thomas B.C."/>
            <person name="Singh A."/>
            <person name="Wilkins M.J."/>
            <person name="Karaoz U."/>
            <person name="Brodie E.L."/>
            <person name="Williams K.H."/>
            <person name="Hubbard S.S."/>
            <person name="Banfield J.F."/>
        </authorList>
    </citation>
    <scope>NUCLEOTIDE SEQUENCE [LARGE SCALE GENOMIC DNA]</scope>
</reference>
<feature type="domain" description="RNase H type-2" evidence="14">
    <location>
        <begin position="5"/>
        <end position="206"/>
    </location>
</feature>
<evidence type="ECO:0000256" key="7">
    <source>
        <dbReference type="ARBA" id="ARBA00022722"/>
    </source>
</evidence>
<comment type="cofactor">
    <cofactor evidence="2">
        <name>Mg(2+)</name>
        <dbReference type="ChEBI" id="CHEBI:18420"/>
    </cofactor>
</comment>
<gene>
    <name evidence="15" type="ORF">A2801_01150</name>
</gene>
<evidence type="ECO:0000256" key="9">
    <source>
        <dbReference type="ARBA" id="ARBA00022759"/>
    </source>
</evidence>
<dbReference type="InterPro" id="IPR012337">
    <property type="entry name" value="RNaseH-like_sf"/>
</dbReference>
<dbReference type="EMBL" id="MGGM01000022">
    <property type="protein sequence ID" value="OGM28952.1"/>
    <property type="molecule type" value="Genomic_DNA"/>
</dbReference>
<dbReference type="InterPro" id="IPR036397">
    <property type="entry name" value="RNaseH_sf"/>
</dbReference>
<evidence type="ECO:0000256" key="11">
    <source>
        <dbReference type="ARBA" id="ARBA00023211"/>
    </source>
</evidence>
<dbReference type="PROSITE" id="PS51975">
    <property type="entry name" value="RNASE_H_2"/>
    <property type="match status" value="1"/>
</dbReference>
<dbReference type="AlphaFoldDB" id="A0A1F7YNR9"/>
<evidence type="ECO:0000256" key="8">
    <source>
        <dbReference type="ARBA" id="ARBA00022723"/>
    </source>
</evidence>
<protein>
    <recommendedName>
        <fullName evidence="13">Ribonuclease</fullName>
        <ecNumber evidence="13">3.1.26.4</ecNumber>
    </recommendedName>
</protein>
<dbReference type="STRING" id="1802500.A2801_01150"/>
<dbReference type="PANTHER" id="PTHR10954">
    <property type="entry name" value="RIBONUCLEASE H2 SUBUNIT A"/>
    <property type="match status" value="1"/>
</dbReference>
<dbReference type="GO" id="GO:0043137">
    <property type="term" value="P:DNA replication, removal of RNA primer"/>
    <property type="evidence" value="ECO:0007669"/>
    <property type="project" value="TreeGrafter"/>
</dbReference>
<evidence type="ECO:0000256" key="10">
    <source>
        <dbReference type="ARBA" id="ARBA00022801"/>
    </source>
</evidence>
<comment type="cofactor">
    <cofactor evidence="12">
        <name>Mn(2+)</name>
        <dbReference type="ChEBI" id="CHEBI:29035"/>
    </cofactor>
    <cofactor evidence="12">
        <name>Mg(2+)</name>
        <dbReference type="ChEBI" id="CHEBI:18420"/>
    </cofactor>
    <text evidence="12">Manganese or magnesium. Binds 1 divalent metal ion per monomer in the absence of substrate. May bind a second metal ion after substrate binding.</text>
</comment>
<dbReference type="GO" id="GO:0006298">
    <property type="term" value="P:mismatch repair"/>
    <property type="evidence" value="ECO:0007669"/>
    <property type="project" value="TreeGrafter"/>
</dbReference>
<sequence length="206" mass="22600">MAGNIAVVGIDEVGRGAFAGPLVAAAVVLGSAEIALSSGQRGQKAANSSSYQECPVIRDSKKMTQRQRMLADRWIRANCIFSVGMATVEEINCFGIVEANQLAFTRSLEIFSPKSCYLYSDAYAVVSWPKDSQQAIVHGEDAHPCIAAASIIAKEYRDTYMRVIAPIFPKFGWEKNVGYGTKIHRGALKIYGPTIHHRSLFIKNWV</sequence>
<comment type="function">
    <text evidence="3 13">Endonuclease that specifically degrades the RNA of RNA-DNA hybrids.</text>
</comment>
<evidence type="ECO:0000256" key="4">
    <source>
        <dbReference type="ARBA" id="ARBA00004496"/>
    </source>
</evidence>
<accession>A0A1F7YNR9</accession>
<keyword evidence="11" id="KW-0464">Manganese</keyword>
<comment type="caution">
    <text evidence="15">The sequence shown here is derived from an EMBL/GenBank/DDBJ whole genome shotgun (WGS) entry which is preliminary data.</text>
</comment>
<keyword evidence="10 12" id="KW-0378">Hydrolase</keyword>
<organism evidence="15 16">
    <name type="scientific">Candidatus Woesebacteria bacterium RIFCSPHIGHO2_01_FULL_41_10</name>
    <dbReference type="NCBI Taxonomy" id="1802500"/>
    <lineage>
        <taxon>Bacteria</taxon>
        <taxon>Candidatus Woeseibacteriota</taxon>
    </lineage>
</organism>
<comment type="catalytic activity">
    <reaction evidence="1 12 13">
        <text>Endonucleolytic cleavage to 5'-phosphomonoester.</text>
        <dbReference type="EC" id="3.1.26.4"/>
    </reaction>
</comment>
<dbReference type="SUPFAM" id="SSF53098">
    <property type="entry name" value="Ribonuclease H-like"/>
    <property type="match status" value="1"/>
</dbReference>
<evidence type="ECO:0000256" key="13">
    <source>
        <dbReference type="RuleBase" id="RU003515"/>
    </source>
</evidence>
<evidence type="ECO:0000259" key="14">
    <source>
        <dbReference type="PROSITE" id="PS51975"/>
    </source>
</evidence>
<feature type="binding site" evidence="12">
    <location>
        <position position="12"/>
    </location>
    <ligand>
        <name>a divalent metal cation</name>
        <dbReference type="ChEBI" id="CHEBI:60240"/>
    </ligand>
</feature>
<evidence type="ECO:0000256" key="3">
    <source>
        <dbReference type="ARBA" id="ARBA00004065"/>
    </source>
</evidence>
<evidence type="ECO:0000256" key="12">
    <source>
        <dbReference type="PROSITE-ProRule" id="PRU01319"/>
    </source>
</evidence>
<comment type="similarity">
    <text evidence="5 13">Belongs to the RNase HII family.</text>
</comment>
<dbReference type="InterPro" id="IPR022898">
    <property type="entry name" value="RNase_HII"/>
</dbReference>
<dbReference type="PANTHER" id="PTHR10954:SF18">
    <property type="entry name" value="RIBONUCLEASE HII"/>
    <property type="match status" value="1"/>
</dbReference>
<evidence type="ECO:0000313" key="15">
    <source>
        <dbReference type="EMBL" id="OGM28952.1"/>
    </source>
</evidence>
<dbReference type="GO" id="GO:0004523">
    <property type="term" value="F:RNA-DNA hybrid ribonuclease activity"/>
    <property type="evidence" value="ECO:0007669"/>
    <property type="project" value="UniProtKB-UniRule"/>
</dbReference>
<dbReference type="InterPro" id="IPR024567">
    <property type="entry name" value="RNase_HII/HIII_dom"/>
</dbReference>
<dbReference type="GO" id="GO:0032299">
    <property type="term" value="C:ribonuclease H2 complex"/>
    <property type="evidence" value="ECO:0007669"/>
    <property type="project" value="TreeGrafter"/>
</dbReference>
<dbReference type="GO" id="GO:0046872">
    <property type="term" value="F:metal ion binding"/>
    <property type="evidence" value="ECO:0007669"/>
    <property type="project" value="UniProtKB-KW"/>
</dbReference>
<feature type="binding site" evidence="12">
    <location>
        <position position="121"/>
    </location>
    <ligand>
        <name>a divalent metal cation</name>
        <dbReference type="ChEBI" id="CHEBI:60240"/>
    </ligand>
</feature>
<dbReference type="Proteomes" id="UP000177263">
    <property type="component" value="Unassembled WGS sequence"/>
</dbReference>
<evidence type="ECO:0000256" key="1">
    <source>
        <dbReference type="ARBA" id="ARBA00000077"/>
    </source>
</evidence>
<evidence type="ECO:0000256" key="5">
    <source>
        <dbReference type="ARBA" id="ARBA00007383"/>
    </source>
</evidence>
<keyword evidence="6" id="KW-0963">Cytoplasm</keyword>